<sequence>MSWKSFWRSVGTASVFTPLARRTVTVDRWLSRLTRGRVVALGMAPALLLTTTGRRSGLPRQNPLQYVAEGDTYVVVGSNWGGATAPAWVHNLGDHPQATVTIGGRDVAVEAREATGDDREQLWQAFVAQWPGYRRYRDQAQHRTIRIFRLIPVAGA</sequence>
<dbReference type="AlphaFoldDB" id="A0A101JU13"/>
<name>A0A101JU13_9ACTN</name>
<evidence type="ECO:0000256" key="2">
    <source>
        <dbReference type="ARBA" id="ARBA00049106"/>
    </source>
</evidence>
<dbReference type="PANTHER" id="PTHR39428:SF1">
    <property type="entry name" value="F420H(2)-DEPENDENT QUINONE REDUCTASE RV1261C"/>
    <property type="match status" value="1"/>
</dbReference>
<gene>
    <name evidence="3" type="ORF">ADL15_18620</name>
</gene>
<dbReference type="EMBL" id="LLZH01000156">
    <property type="protein sequence ID" value="KUL33030.1"/>
    <property type="molecule type" value="Genomic_DNA"/>
</dbReference>
<evidence type="ECO:0000313" key="3">
    <source>
        <dbReference type="EMBL" id="KUL33030.1"/>
    </source>
</evidence>
<comment type="caution">
    <text evidence="3">The sequence shown here is derived from an EMBL/GenBank/DDBJ whole genome shotgun (WGS) entry which is preliminary data.</text>
</comment>
<organism evidence="3 4">
    <name type="scientific">Actinoplanes awajinensis subsp. mycoplanecinus</name>
    <dbReference type="NCBI Taxonomy" id="135947"/>
    <lineage>
        <taxon>Bacteria</taxon>
        <taxon>Bacillati</taxon>
        <taxon>Actinomycetota</taxon>
        <taxon>Actinomycetes</taxon>
        <taxon>Micromonosporales</taxon>
        <taxon>Micromonosporaceae</taxon>
        <taxon>Actinoplanes</taxon>
    </lineage>
</organism>
<dbReference type="NCBIfam" id="TIGR00026">
    <property type="entry name" value="hi_GC_TIGR00026"/>
    <property type="match status" value="1"/>
</dbReference>
<evidence type="ECO:0000256" key="1">
    <source>
        <dbReference type="ARBA" id="ARBA00008710"/>
    </source>
</evidence>
<dbReference type="PANTHER" id="PTHR39428">
    <property type="entry name" value="F420H(2)-DEPENDENT QUINONE REDUCTASE RV1261C"/>
    <property type="match status" value="1"/>
</dbReference>
<proteinExistence type="inferred from homology"/>
<dbReference type="InterPro" id="IPR004378">
    <property type="entry name" value="F420H2_quin_Rdtase"/>
</dbReference>
<dbReference type="Gene3D" id="2.30.110.10">
    <property type="entry name" value="Electron Transport, Fmn-binding Protein, Chain A"/>
    <property type="match status" value="1"/>
</dbReference>
<dbReference type="Proteomes" id="UP000053244">
    <property type="component" value="Unassembled WGS sequence"/>
</dbReference>
<evidence type="ECO:0000313" key="4">
    <source>
        <dbReference type="Proteomes" id="UP000053244"/>
    </source>
</evidence>
<reference evidence="3 4" key="1">
    <citation type="submission" date="2015-10" db="EMBL/GenBank/DDBJ databases">
        <authorList>
            <person name="Gilbert D.G."/>
        </authorList>
    </citation>
    <scope>NUCLEOTIDE SEQUENCE [LARGE SCALE GENOMIC DNA]</scope>
    <source>
        <strain evidence="3 4">NRRL B-16712</strain>
    </source>
</reference>
<dbReference type="InterPro" id="IPR012349">
    <property type="entry name" value="Split_barrel_FMN-bd"/>
</dbReference>
<dbReference type="OrthoDB" id="8225825at2"/>
<dbReference type="GO" id="GO:0005886">
    <property type="term" value="C:plasma membrane"/>
    <property type="evidence" value="ECO:0007669"/>
    <property type="project" value="TreeGrafter"/>
</dbReference>
<dbReference type="SUPFAM" id="SSF50475">
    <property type="entry name" value="FMN-binding split barrel"/>
    <property type="match status" value="1"/>
</dbReference>
<accession>A0A101JU13</accession>
<dbReference type="GO" id="GO:0016491">
    <property type="term" value="F:oxidoreductase activity"/>
    <property type="evidence" value="ECO:0007669"/>
    <property type="project" value="InterPro"/>
</dbReference>
<dbReference type="GO" id="GO:0070967">
    <property type="term" value="F:coenzyme F420 binding"/>
    <property type="evidence" value="ECO:0007669"/>
    <property type="project" value="TreeGrafter"/>
</dbReference>
<dbReference type="Pfam" id="PF04075">
    <property type="entry name" value="F420H2_quin_red"/>
    <property type="match status" value="1"/>
</dbReference>
<dbReference type="RefSeq" id="WP_067692395.1">
    <property type="nucleotide sequence ID" value="NZ_LLZH01000156.1"/>
</dbReference>
<protein>
    <submittedName>
        <fullName evidence="3">Nitroreductase</fullName>
    </submittedName>
</protein>
<comment type="catalytic activity">
    <reaction evidence="2">
        <text>oxidized coenzyme F420-(gamma-L-Glu)(n) + a quinol + H(+) = reduced coenzyme F420-(gamma-L-Glu)(n) + a quinone</text>
        <dbReference type="Rhea" id="RHEA:39663"/>
        <dbReference type="Rhea" id="RHEA-COMP:12939"/>
        <dbReference type="Rhea" id="RHEA-COMP:14378"/>
        <dbReference type="ChEBI" id="CHEBI:15378"/>
        <dbReference type="ChEBI" id="CHEBI:24646"/>
        <dbReference type="ChEBI" id="CHEBI:132124"/>
        <dbReference type="ChEBI" id="CHEBI:133980"/>
        <dbReference type="ChEBI" id="CHEBI:139511"/>
    </reaction>
</comment>
<comment type="similarity">
    <text evidence="1">Belongs to the F420H(2)-dependent quinone reductase family.</text>
</comment>
<keyword evidence="4" id="KW-1185">Reference proteome</keyword>